<feature type="compositionally biased region" description="Basic and acidic residues" evidence="1">
    <location>
        <begin position="54"/>
        <end position="64"/>
    </location>
</feature>
<evidence type="ECO:0000256" key="1">
    <source>
        <dbReference type="SAM" id="MobiDB-lite"/>
    </source>
</evidence>
<dbReference type="EMBL" id="CH479224">
    <property type="protein sequence ID" value="EDW35084.1"/>
    <property type="molecule type" value="Genomic_DNA"/>
</dbReference>
<keyword evidence="3" id="KW-1185">Reference proteome</keyword>
<accession>B4H8P1</accession>
<evidence type="ECO:0000313" key="2">
    <source>
        <dbReference type="EMBL" id="EDW35084.1"/>
    </source>
</evidence>
<organism evidence="3">
    <name type="scientific">Drosophila persimilis</name>
    <name type="common">Fruit fly</name>
    <dbReference type="NCBI Taxonomy" id="7234"/>
    <lineage>
        <taxon>Eukaryota</taxon>
        <taxon>Metazoa</taxon>
        <taxon>Ecdysozoa</taxon>
        <taxon>Arthropoda</taxon>
        <taxon>Hexapoda</taxon>
        <taxon>Insecta</taxon>
        <taxon>Pterygota</taxon>
        <taxon>Neoptera</taxon>
        <taxon>Endopterygota</taxon>
        <taxon>Diptera</taxon>
        <taxon>Brachycera</taxon>
        <taxon>Muscomorpha</taxon>
        <taxon>Ephydroidea</taxon>
        <taxon>Drosophilidae</taxon>
        <taxon>Drosophila</taxon>
        <taxon>Sophophora</taxon>
    </lineage>
</organism>
<gene>
    <name evidence="2" type="primary">Dper\GL25425</name>
    <name evidence="2" type="ORF">Dper_GL25425</name>
</gene>
<dbReference type="HOGENOM" id="CLU_2869959_0_0_1"/>
<evidence type="ECO:0000313" key="3">
    <source>
        <dbReference type="Proteomes" id="UP000008744"/>
    </source>
</evidence>
<reference evidence="2 3" key="1">
    <citation type="journal article" date="2007" name="Nature">
        <title>Evolution of genes and genomes on the Drosophila phylogeny.</title>
        <authorList>
            <consortium name="Drosophila 12 Genomes Consortium"/>
            <person name="Clark A.G."/>
            <person name="Eisen M.B."/>
            <person name="Smith D.R."/>
            <person name="Bergman C.M."/>
            <person name="Oliver B."/>
            <person name="Markow T.A."/>
            <person name="Kaufman T.C."/>
            <person name="Kellis M."/>
            <person name="Gelbart W."/>
            <person name="Iyer V.N."/>
            <person name="Pollard D.A."/>
            <person name="Sackton T.B."/>
            <person name="Larracuente A.M."/>
            <person name="Singh N.D."/>
            <person name="Abad J.P."/>
            <person name="Abt D.N."/>
            <person name="Adryan B."/>
            <person name="Aguade M."/>
            <person name="Akashi H."/>
            <person name="Anderson W.W."/>
            <person name="Aquadro C.F."/>
            <person name="Ardell D.H."/>
            <person name="Arguello R."/>
            <person name="Artieri C.G."/>
            <person name="Barbash D.A."/>
            <person name="Barker D."/>
            <person name="Barsanti P."/>
            <person name="Batterham P."/>
            <person name="Batzoglou S."/>
            <person name="Begun D."/>
            <person name="Bhutkar A."/>
            <person name="Blanco E."/>
            <person name="Bosak S.A."/>
            <person name="Bradley R.K."/>
            <person name="Brand A.D."/>
            <person name="Brent M.R."/>
            <person name="Brooks A.N."/>
            <person name="Brown R.H."/>
            <person name="Butlin R.K."/>
            <person name="Caggese C."/>
            <person name="Calvi B.R."/>
            <person name="Bernardo de Carvalho A."/>
            <person name="Caspi A."/>
            <person name="Castrezana S."/>
            <person name="Celniker S.E."/>
            <person name="Chang J.L."/>
            <person name="Chapple C."/>
            <person name="Chatterji S."/>
            <person name="Chinwalla A."/>
            <person name="Civetta A."/>
            <person name="Clifton S.W."/>
            <person name="Comeron J.M."/>
            <person name="Costello J.C."/>
            <person name="Coyne J.A."/>
            <person name="Daub J."/>
            <person name="David R.G."/>
            <person name="Delcher A.L."/>
            <person name="Delehaunty K."/>
            <person name="Do C.B."/>
            <person name="Ebling H."/>
            <person name="Edwards K."/>
            <person name="Eickbush T."/>
            <person name="Evans J.D."/>
            <person name="Filipski A."/>
            <person name="Findeiss S."/>
            <person name="Freyhult E."/>
            <person name="Fulton L."/>
            <person name="Fulton R."/>
            <person name="Garcia A.C."/>
            <person name="Gardiner A."/>
            <person name="Garfield D.A."/>
            <person name="Garvin B.E."/>
            <person name="Gibson G."/>
            <person name="Gilbert D."/>
            <person name="Gnerre S."/>
            <person name="Godfrey J."/>
            <person name="Good R."/>
            <person name="Gotea V."/>
            <person name="Gravely B."/>
            <person name="Greenberg A.J."/>
            <person name="Griffiths-Jones S."/>
            <person name="Gross S."/>
            <person name="Guigo R."/>
            <person name="Gustafson E.A."/>
            <person name="Haerty W."/>
            <person name="Hahn M.W."/>
            <person name="Halligan D.L."/>
            <person name="Halpern A.L."/>
            <person name="Halter G.M."/>
            <person name="Han M.V."/>
            <person name="Heger A."/>
            <person name="Hillier L."/>
            <person name="Hinrichs A.S."/>
            <person name="Holmes I."/>
            <person name="Hoskins R.A."/>
            <person name="Hubisz M.J."/>
            <person name="Hultmark D."/>
            <person name="Huntley M.A."/>
            <person name="Jaffe D.B."/>
            <person name="Jagadeeshan S."/>
            <person name="Jeck W.R."/>
            <person name="Johnson J."/>
            <person name="Jones C.D."/>
            <person name="Jordan W.C."/>
            <person name="Karpen G.H."/>
            <person name="Kataoka E."/>
            <person name="Keightley P.D."/>
            <person name="Kheradpour P."/>
            <person name="Kirkness E.F."/>
            <person name="Koerich L.B."/>
            <person name="Kristiansen K."/>
            <person name="Kudrna D."/>
            <person name="Kulathinal R.J."/>
            <person name="Kumar S."/>
            <person name="Kwok R."/>
            <person name="Lander E."/>
            <person name="Langley C.H."/>
            <person name="Lapoint R."/>
            <person name="Lazzaro B.P."/>
            <person name="Lee S.J."/>
            <person name="Levesque L."/>
            <person name="Li R."/>
            <person name="Lin C.F."/>
            <person name="Lin M.F."/>
            <person name="Lindblad-Toh K."/>
            <person name="Llopart A."/>
            <person name="Long M."/>
            <person name="Low L."/>
            <person name="Lozovsky E."/>
            <person name="Lu J."/>
            <person name="Luo M."/>
            <person name="Machado C.A."/>
            <person name="Makalowski W."/>
            <person name="Marzo M."/>
            <person name="Matsuda M."/>
            <person name="Matzkin L."/>
            <person name="McAllister B."/>
            <person name="McBride C.S."/>
            <person name="McKernan B."/>
            <person name="McKernan K."/>
            <person name="Mendez-Lago M."/>
            <person name="Minx P."/>
            <person name="Mollenhauer M.U."/>
            <person name="Montooth K."/>
            <person name="Mount S.M."/>
            <person name="Mu X."/>
            <person name="Myers E."/>
            <person name="Negre B."/>
            <person name="Newfeld S."/>
            <person name="Nielsen R."/>
            <person name="Noor M.A."/>
            <person name="O'Grady P."/>
            <person name="Pachter L."/>
            <person name="Papaceit M."/>
            <person name="Parisi M.J."/>
            <person name="Parisi M."/>
            <person name="Parts L."/>
            <person name="Pedersen J.S."/>
            <person name="Pesole G."/>
            <person name="Phillippy A.M."/>
            <person name="Ponting C.P."/>
            <person name="Pop M."/>
            <person name="Porcelli D."/>
            <person name="Powell J.R."/>
            <person name="Prohaska S."/>
            <person name="Pruitt K."/>
            <person name="Puig M."/>
            <person name="Quesneville H."/>
            <person name="Ram K.R."/>
            <person name="Rand D."/>
            <person name="Rasmussen M.D."/>
            <person name="Reed L.K."/>
            <person name="Reenan R."/>
            <person name="Reily A."/>
            <person name="Remington K.A."/>
            <person name="Rieger T.T."/>
            <person name="Ritchie M.G."/>
            <person name="Robin C."/>
            <person name="Rogers Y.H."/>
            <person name="Rohde C."/>
            <person name="Rozas J."/>
            <person name="Rubenfield M.J."/>
            <person name="Ruiz A."/>
            <person name="Russo S."/>
            <person name="Salzberg S.L."/>
            <person name="Sanchez-Gracia A."/>
            <person name="Saranga D.J."/>
            <person name="Sato H."/>
            <person name="Schaeffer S.W."/>
            <person name="Schatz M.C."/>
            <person name="Schlenke T."/>
            <person name="Schwartz R."/>
            <person name="Segarra C."/>
            <person name="Singh R.S."/>
            <person name="Sirot L."/>
            <person name="Sirota M."/>
            <person name="Sisneros N.B."/>
            <person name="Smith C.D."/>
            <person name="Smith T.F."/>
            <person name="Spieth J."/>
            <person name="Stage D.E."/>
            <person name="Stark A."/>
            <person name="Stephan W."/>
            <person name="Strausberg R.L."/>
            <person name="Strempel S."/>
            <person name="Sturgill D."/>
            <person name="Sutton G."/>
            <person name="Sutton G.G."/>
            <person name="Tao W."/>
            <person name="Teichmann S."/>
            <person name="Tobari Y.N."/>
            <person name="Tomimura Y."/>
            <person name="Tsolas J.M."/>
            <person name="Valente V.L."/>
            <person name="Venter E."/>
            <person name="Venter J.C."/>
            <person name="Vicario S."/>
            <person name="Vieira F.G."/>
            <person name="Vilella A.J."/>
            <person name="Villasante A."/>
            <person name="Walenz B."/>
            <person name="Wang J."/>
            <person name="Wasserman M."/>
            <person name="Watts T."/>
            <person name="Wilson D."/>
            <person name="Wilson R.K."/>
            <person name="Wing R.A."/>
            <person name="Wolfner M.F."/>
            <person name="Wong A."/>
            <person name="Wong G.K."/>
            <person name="Wu C.I."/>
            <person name="Wu G."/>
            <person name="Yamamoto D."/>
            <person name="Yang H.P."/>
            <person name="Yang S.P."/>
            <person name="Yorke J.A."/>
            <person name="Yoshida K."/>
            <person name="Zdobnov E."/>
            <person name="Zhang P."/>
            <person name="Zhang Y."/>
            <person name="Zimin A.V."/>
            <person name="Baldwin J."/>
            <person name="Abdouelleil A."/>
            <person name="Abdulkadir J."/>
            <person name="Abebe A."/>
            <person name="Abera B."/>
            <person name="Abreu J."/>
            <person name="Acer S.C."/>
            <person name="Aftuck L."/>
            <person name="Alexander A."/>
            <person name="An P."/>
            <person name="Anderson E."/>
            <person name="Anderson S."/>
            <person name="Arachi H."/>
            <person name="Azer M."/>
            <person name="Bachantsang P."/>
            <person name="Barry A."/>
            <person name="Bayul T."/>
            <person name="Berlin A."/>
            <person name="Bessette D."/>
            <person name="Bloom T."/>
            <person name="Blye J."/>
            <person name="Boguslavskiy L."/>
            <person name="Bonnet C."/>
            <person name="Boukhgalter B."/>
            <person name="Bourzgui I."/>
            <person name="Brown A."/>
            <person name="Cahill P."/>
            <person name="Channer S."/>
            <person name="Cheshatsang Y."/>
            <person name="Chuda L."/>
            <person name="Citroen M."/>
            <person name="Collymore A."/>
            <person name="Cooke P."/>
            <person name="Costello M."/>
            <person name="D'Aco K."/>
            <person name="Daza R."/>
            <person name="De Haan G."/>
            <person name="DeGray S."/>
            <person name="DeMaso C."/>
            <person name="Dhargay N."/>
            <person name="Dooley K."/>
            <person name="Dooley E."/>
            <person name="Doricent M."/>
            <person name="Dorje P."/>
            <person name="Dorjee K."/>
            <person name="Dupes A."/>
            <person name="Elong R."/>
            <person name="Falk J."/>
            <person name="Farina A."/>
            <person name="Faro S."/>
            <person name="Ferguson D."/>
            <person name="Fisher S."/>
            <person name="Foley C.D."/>
            <person name="Franke A."/>
            <person name="Friedrich D."/>
            <person name="Gadbois L."/>
            <person name="Gearin G."/>
            <person name="Gearin C.R."/>
            <person name="Giannoukos G."/>
            <person name="Goode T."/>
            <person name="Graham J."/>
            <person name="Grandbois E."/>
            <person name="Grewal S."/>
            <person name="Gyaltsen K."/>
            <person name="Hafez N."/>
            <person name="Hagos B."/>
            <person name="Hall J."/>
            <person name="Henson C."/>
            <person name="Hollinger A."/>
            <person name="Honan T."/>
            <person name="Huard M.D."/>
            <person name="Hughes L."/>
            <person name="Hurhula B."/>
            <person name="Husby M.E."/>
            <person name="Kamat A."/>
            <person name="Kanga B."/>
            <person name="Kashin S."/>
            <person name="Khazanovich D."/>
            <person name="Kisner P."/>
            <person name="Lance K."/>
            <person name="Lara M."/>
            <person name="Lee W."/>
            <person name="Lennon N."/>
            <person name="Letendre F."/>
            <person name="LeVine R."/>
            <person name="Lipovsky A."/>
            <person name="Liu X."/>
            <person name="Liu J."/>
            <person name="Liu S."/>
            <person name="Lokyitsang T."/>
            <person name="Lokyitsang Y."/>
            <person name="Lubonja R."/>
            <person name="Lui A."/>
            <person name="MacDonald P."/>
            <person name="Magnisalis V."/>
            <person name="Maru K."/>
            <person name="Matthews C."/>
            <person name="McCusker W."/>
            <person name="McDonough S."/>
            <person name="Mehta T."/>
            <person name="Meldrim J."/>
            <person name="Meneus L."/>
            <person name="Mihai O."/>
            <person name="Mihalev A."/>
            <person name="Mihova T."/>
            <person name="Mittelman R."/>
            <person name="Mlenga V."/>
            <person name="Montmayeur A."/>
            <person name="Mulrain L."/>
            <person name="Navidi A."/>
            <person name="Naylor J."/>
            <person name="Negash T."/>
            <person name="Nguyen T."/>
            <person name="Nguyen N."/>
            <person name="Nicol R."/>
            <person name="Norbu C."/>
            <person name="Norbu N."/>
            <person name="Novod N."/>
            <person name="O'Neill B."/>
            <person name="Osman S."/>
            <person name="Markiewicz E."/>
            <person name="Oyono O.L."/>
            <person name="Patti C."/>
            <person name="Phunkhang P."/>
            <person name="Pierre F."/>
            <person name="Priest M."/>
            <person name="Raghuraman S."/>
            <person name="Rege F."/>
            <person name="Reyes R."/>
            <person name="Rise C."/>
            <person name="Rogov P."/>
            <person name="Ross K."/>
            <person name="Ryan E."/>
            <person name="Settipalli S."/>
            <person name="Shea T."/>
            <person name="Sherpa N."/>
            <person name="Shi L."/>
            <person name="Shih D."/>
            <person name="Sparrow T."/>
            <person name="Spaulding J."/>
            <person name="Stalker J."/>
            <person name="Stange-Thomann N."/>
            <person name="Stavropoulos S."/>
            <person name="Stone C."/>
            <person name="Strader C."/>
            <person name="Tesfaye S."/>
            <person name="Thomson T."/>
            <person name="Thoulutsang Y."/>
            <person name="Thoulutsang D."/>
            <person name="Topham K."/>
            <person name="Topping I."/>
            <person name="Tsamla T."/>
            <person name="Vassiliev H."/>
            <person name="Vo A."/>
            <person name="Wangchuk T."/>
            <person name="Wangdi T."/>
            <person name="Weiand M."/>
            <person name="Wilkinson J."/>
            <person name="Wilson A."/>
            <person name="Yadav S."/>
            <person name="Young G."/>
            <person name="Yu Q."/>
            <person name="Zembek L."/>
            <person name="Zhong D."/>
            <person name="Zimmer A."/>
            <person name="Zwirko Z."/>
            <person name="Jaffe D.B."/>
            <person name="Alvarez P."/>
            <person name="Brockman W."/>
            <person name="Butler J."/>
            <person name="Chin C."/>
            <person name="Gnerre S."/>
            <person name="Grabherr M."/>
            <person name="Kleber M."/>
            <person name="Mauceli E."/>
            <person name="MacCallum I."/>
        </authorList>
    </citation>
    <scope>NUCLEOTIDE SEQUENCE [LARGE SCALE GENOMIC DNA]</scope>
    <source>
        <strain evidence="3">MSH-3 / Tucson 14011-0111.49</strain>
    </source>
</reference>
<proteinExistence type="predicted"/>
<dbReference type="AlphaFoldDB" id="B4H8P1"/>
<protein>
    <submittedName>
        <fullName evidence="2">GL25425</fullName>
    </submittedName>
</protein>
<dbReference type="Proteomes" id="UP000008744">
    <property type="component" value="Unassembled WGS sequence"/>
</dbReference>
<feature type="region of interest" description="Disordered" evidence="1">
    <location>
        <begin position="32"/>
        <end position="64"/>
    </location>
</feature>
<sequence>MVRENKAAWKAQYFVKVVTFVPVPGAPARDRACATHSAMPHNNPATQSKCRWQSKKEEKCQQHW</sequence>
<name>B4H8P1_DROPE</name>